<evidence type="ECO:0000313" key="1">
    <source>
        <dbReference type="EMBL" id="MBA0554073.1"/>
    </source>
</evidence>
<gene>
    <name evidence="1" type="ORF">Golob_013202</name>
</gene>
<reference evidence="1 2" key="1">
    <citation type="journal article" date="2019" name="Genome Biol. Evol.">
        <title>Insights into the evolution of the New World diploid cottons (Gossypium, subgenus Houzingenia) based on genome sequencing.</title>
        <authorList>
            <person name="Grover C.E."/>
            <person name="Arick M.A. 2nd"/>
            <person name="Thrash A."/>
            <person name="Conover J.L."/>
            <person name="Sanders W.S."/>
            <person name="Peterson D.G."/>
            <person name="Frelichowski J.E."/>
            <person name="Scheffler J.A."/>
            <person name="Scheffler B.E."/>
            <person name="Wendel J.F."/>
        </authorList>
    </citation>
    <scope>NUCLEOTIDE SEQUENCE [LARGE SCALE GENOMIC DNA]</scope>
    <source>
        <strain evidence="1">157</strain>
        <tissue evidence="1">Leaf</tissue>
    </source>
</reference>
<evidence type="ECO:0000313" key="2">
    <source>
        <dbReference type="Proteomes" id="UP000593572"/>
    </source>
</evidence>
<protein>
    <submittedName>
        <fullName evidence="1">Uncharacterized protein</fullName>
    </submittedName>
</protein>
<organism evidence="1 2">
    <name type="scientific">Gossypium lobatum</name>
    <dbReference type="NCBI Taxonomy" id="34289"/>
    <lineage>
        <taxon>Eukaryota</taxon>
        <taxon>Viridiplantae</taxon>
        <taxon>Streptophyta</taxon>
        <taxon>Embryophyta</taxon>
        <taxon>Tracheophyta</taxon>
        <taxon>Spermatophyta</taxon>
        <taxon>Magnoliopsida</taxon>
        <taxon>eudicotyledons</taxon>
        <taxon>Gunneridae</taxon>
        <taxon>Pentapetalae</taxon>
        <taxon>rosids</taxon>
        <taxon>malvids</taxon>
        <taxon>Malvales</taxon>
        <taxon>Malvaceae</taxon>
        <taxon>Malvoideae</taxon>
        <taxon>Gossypium</taxon>
    </lineage>
</organism>
<dbReference type="AlphaFoldDB" id="A0A7J8LNU9"/>
<keyword evidence="2" id="KW-1185">Reference proteome</keyword>
<dbReference type="Proteomes" id="UP000593572">
    <property type="component" value="Unassembled WGS sequence"/>
</dbReference>
<proteinExistence type="predicted"/>
<sequence>MEFTVVVKLLGRNIGYGALYNRITSL</sequence>
<name>A0A7J8LNU9_9ROSI</name>
<accession>A0A7J8LNU9</accession>
<comment type="caution">
    <text evidence="1">The sequence shown here is derived from an EMBL/GenBank/DDBJ whole genome shotgun (WGS) entry which is preliminary data.</text>
</comment>
<dbReference type="EMBL" id="JABEZX010000004">
    <property type="protein sequence ID" value="MBA0554073.1"/>
    <property type="molecule type" value="Genomic_DNA"/>
</dbReference>